<dbReference type="Pfam" id="PF02517">
    <property type="entry name" value="Rce1-like"/>
    <property type="match status" value="1"/>
</dbReference>
<name>A0A972GU31_9BACL</name>
<dbReference type="EMBL" id="WHOD01000022">
    <property type="protein sequence ID" value="NOU92790.1"/>
    <property type="molecule type" value="Genomic_DNA"/>
</dbReference>
<dbReference type="GO" id="GO:0008237">
    <property type="term" value="F:metallopeptidase activity"/>
    <property type="evidence" value="ECO:0007669"/>
    <property type="project" value="UniProtKB-KW"/>
</dbReference>
<dbReference type="GO" id="GO:0004175">
    <property type="term" value="F:endopeptidase activity"/>
    <property type="evidence" value="ECO:0007669"/>
    <property type="project" value="UniProtKB-ARBA"/>
</dbReference>
<comment type="caution">
    <text evidence="3">The sequence shown here is derived from an EMBL/GenBank/DDBJ whole genome shotgun (WGS) entry which is preliminary data.</text>
</comment>
<feature type="transmembrane region" description="Helical" evidence="1">
    <location>
        <begin position="516"/>
        <end position="538"/>
    </location>
</feature>
<feature type="transmembrane region" description="Helical" evidence="1">
    <location>
        <begin position="468"/>
        <end position="486"/>
    </location>
</feature>
<gene>
    <name evidence="3" type="ORF">GC093_06035</name>
</gene>
<keyword evidence="1" id="KW-0472">Membrane</keyword>
<sequence length="551" mass="62523">MKRQSESPLLLLAVIGIIIYLTVIGSSYLQDPSKAVEQEPRYPSITKQEAADAATQFVKERFGLPVDSYTTNTLFQSYTKRSGYLQKEKLSEEYTKRFSSLPIDYYEVEINDNTNKMNYYIDVNYSNQRILGWEAYSSPSTKRPVTSSPNTSSLELAEQAITNMGYPAADFNRASHYQGKKIAERLDGPSSAAGTEFVFESKDKQIGTAKLLLSISIANGKVVSFHPIFDIPASFTEWQKHQDDRATLMTRFSLGVSLIMAIASVYIIIRYRREITFRRGLLLSFLFFSVYVANNFNMLPAFRTSHTEGPSELQGIIYLWISNVIIFLMAVSVYFALLAGKNMWLRRGWNPITEWSDSKFGNHVMTAMGRGYLLCLFILGVQQGLFFIAGEYFDVWSVSDPSDSVLNMSIPAVFPLLAWSASISEEAIYRLFGIAFFLKLVRNRFVAVLLPSIVWALSHTQYPIYPVYTRLIEVTIIGLIFGFAFFKYGFMTVLFAHATMDSILMGLSLIDMGDLLQSITGTFYLIFPAIIGWFLAWLHGKRKRREQIVPS</sequence>
<dbReference type="InterPro" id="IPR003675">
    <property type="entry name" value="Rce1/LyrA-like_dom"/>
</dbReference>
<feature type="transmembrane region" description="Helical" evidence="1">
    <location>
        <begin position="445"/>
        <end position="462"/>
    </location>
</feature>
<evidence type="ECO:0000313" key="4">
    <source>
        <dbReference type="Proteomes" id="UP000641588"/>
    </source>
</evidence>
<organism evidence="3 4">
    <name type="scientific">Paenibacillus foliorum</name>
    <dbReference type="NCBI Taxonomy" id="2654974"/>
    <lineage>
        <taxon>Bacteria</taxon>
        <taxon>Bacillati</taxon>
        <taxon>Bacillota</taxon>
        <taxon>Bacilli</taxon>
        <taxon>Bacillales</taxon>
        <taxon>Paenibacillaceae</taxon>
        <taxon>Paenibacillus</taxon>
    </lineage>
</organism>
<feature type="transmembrane region" description="Helical" evidence="1">
    <location>
        <begin position="317"/>
        <end position="337"/>
    </location>
</feature>
<dbReference type="GO" id="GO:0080120">
    <property type="term" value="P:CAAX-box protein maturation"/>
    <property type="evidence" value="ECO:0007669"/>
    <property type="project" value="UniProtKB-ARBA"/>
</dbReference>
<feature type="transmembrane region" description="Helical" evidence="1">
    <location>
        <begin position="372"/>
        <end position="393"/>
    </location>
</feature>
<evidence type="ECO:0000313" key="3">
    <source>
        <dbReference type="EMBL" id="NOU92790.1"/>
    </source>
</evidence>
<proteinExistence type="predicted"/>
<feature type="transmembrane region" description="Helical" evidence="1">
    <location>
        <begin position="9"/>
        <end position="29"/>
    </location>
</feature>
<keyword evidence="1" id="KW-1133">Transmembrane helix</keyword>
<keyword evidence="4" id="KW-1185">Reference proteome</keyword>
<keyword evidence="3" id="KW-0378">Hydrolase</keyword>
<feature type="transmembrane region" description="Helical" evidence="1">
    <location>
        <begin position="248"/>
        <end position="269"/>
    </location>
</feature>
<evidence type="ECO:0000259" key="2">
    <source>
        <dbReference type="Pfam" id="PF02517"/>
    </source>
</evidence>
<accession>A0A972GU31</accession>
<evidence type="ECO:0000256" key="1">
    <source>
        <dbReference type="SAM" id="Phobius"/>
    </source>
</evidence>
<feature type="domain" description="CAAX prenyl protease 2/Lysostaphin resistance protein A-like" evidence="2">
    <location>
        <begin position="412"/>
        <end position="502"/>
    </location>
</feature>
<dbReference type="AlphaFoldDB" id="A0A972GU31"/>
<reference evidence="3" key="1">
    <citation type="submission" date="2019-10" db="EMBL/GenBank/DDBJ databases">
        <title>Description of Paenibacillus glebae sp. nov.</title>
        <authorList>
            <person name="Carlier A."/>
            <person name="Qi S."/>
        </authorList>
    </citation>
    <scope>NUCLEOTIDE SEQUENCE</scope>
    <source>
        <strain evidence="3">LMG 31456</strain>
    </source>
</reference>
<feature type="transmembrane region" description="Helical" evidence="1">
    <location>
        <begin position="281"/>
        <end position="297"/>
    </location>
</feature>
<dbReference type="Proteomes" id="UP000641588">
    <property type="component" value="Unassembled WGS sequence"/>
</dbReference>
<keyword evidence="3" id="KW-0482">Metalloprotease</keyword>
<keyword evidence="1" id="KW-0812">Transmembrane</keyword>
<dbReference type="RefSeq" id="WP_171650984.1">
    <property type="nucleotide sequence ID" value="NZ_WHOD01000022.1"/>
</dbReference>
<keyword evidence="3" id="KW-0645">Protease</keyword>
<protein>
    <submittedName>
        <fullName evidence="3">CPBP family intramembrane metalloprotease</fullName>
    </submittedName>
</protein>